<evidence type="ECO:0000256" key="2">
    <source>
        <dbReference type="SAM" id="MobiDB-lite"/>
    </source>
</evidence>
<organism evidence="4 5">
    <name type="scientific">Tagetes erecta</name>
    <name type="common">African marigold</name>
    <dbReference type="NCBI Taxonomy" id="13708"/>
    <lineage>
        <taxon>Eukaryota</taxon>
        <taxon>Viridiplantae</taxon>
        <taxon>Streptophyta</taxon>
        <taxon>Embryophyta</taxon>
        <taxon>Tracheophyta</taxon>
        <taxon>Spermatophyta</taxon>
        <taxon>Magnoliopsida</taxon>
        <taxon>eudicotyledons</taxon>
        <taxon>Gunneridae</taxon>
        <taxon>Pentapetalae</taxon>
        <taxon>asterids</taxon>
        <taxon>campanulids</taxon>
        <taxon>Asterales</taxon>
        <taxon>Asteraceae</taxon>
        <taxon>Asteroideae</taxon>
        <taxon>Heliantheae alliance</taxon>
        <taxon>Tageteae</taxon>
        <taxon>Tagetes</taxon>
    </lineage>
</organism>
<name>A0AAD8NHU0_TARER</name>
<feature type="compositionally biased region" description="Basic and acidic residues" evidence="2">
    <location>
        <begin position="497"/>
        <end position="511"/>
    </location>
</feature>
<evidence type="ECO:0000259" key="3">
    <source>
        <dbReference type="PROSITE" id="PS50102"/>
    </source>
</evidence>
<feature type="domain" description="RRM" evidence="3">
    <location>
        <begin position="57"/>
        <end position="134"/>
    </location>
</feature>
<evidence type="ECO:0000313" key="4">
    <source>
        <dbReference type="EMBL" id="KAK1409577.1"/>
    </source>
</evidence>
<keyword evidence="5" id="KW-1185">Reference proteome</keyword>
<accession>A0AAD8NHU0</accession>
<feature type="region of interest" description="Disordered" evidence="2">
    <location>
        <begin position="477"/>
        <end position="544"/>
    </location>
</feature>
<dbReference type="Pfam" id="PF00076">
    <property type="entry name" value="RRM_1"/>
    <property type="match status" value="1"/>
</dbReference>
<feature type="compositionally biased region" description="Polar residues" evidence="2">
    <location>
        <begin position="557"/>
        <end position="568"/>
    </location>
</feature>
<dbReference type="Gene3D" id="3.30.70.330">
    <property type="match status" value="1"/>
</dbReference>
<dbReference type="Proteomes" id="UP001229421">
    <property type="component" value="Unassembled WGS sequence"/>
</dbReference>
<gene>
    <name evidence="4" type="ORF">QVD17_36104</name>
</gene>
<evidence type="ECO:0000313" key="5">
    <source>
        <dbReference type="Proteomes" id="UP001229421"/>
    </source>
</evidence>
<feature type="region of interest" description="Disordered" evidence="2">
    <location>
        <begin position="557"/>
        <end position="591"/>
    </location>
</feature>
<comment type="caution">
    <text evidence="4">The sequence shown here is derived from an EMBL/GenBank/DDBJ whole genome shotgun (WGS) entry which is preliminary data.</text>
</comment>
<feature type="compositionally biased region" description="Basic and acidic residues" evidence="2">
    <location>
        <begin position="1"/>
        <end position="32"/>
    </location>
</feature>
<dbReference type="InterPro" id="IPR035979">
    <property type="entry name" value="RBD_domain_sf"/>
</dbReference>
<dbReference type="PANTHER" id="PTHR34427">
    <property type="entry name" value="DUF4283 DOMAIN PROTEIN"/>
    <property type="match status" value="1"/>
</dbReference>
<dbReference type="PANTHER" id="PTHR34427:SF5">
    <property type="entry name" value="DUF4283 DOMAIN-CONTAINING PROTEIN"/>
    <property type="match status" value="1"/>
</dbReference>
<dbReference type="SUPFAM" id="SSF54928">
    <property type="entry name" value="RNA-binding domain, RBD"/>
    <property type="match status" value="1"/>
</dbReference>
<dbReference type="CDD" id="cd00590">
    <property type="entry name" value="RRM_SF"/>
    <property type="match status" value="1"/>
</dbReference>
<dbReference type="GO" id="GO:0003723">
    <property type="term" value="F:RNA binding"/>
    <property type="evidence" value="ECO:0007669"/>
    <property type="project" value="UniProtKB-UniRule"/>
</dbReference>
<dbReference type="EMBL" id="JAUHHV010000010">
    <property type="protein sequence ID" value="KAK1409577.1"/>
    <property type="molecule type" value="Genomic_DNA"/>
</dbReference>
<keyword evidence="1" id="KW-0694">RNA-binding</keyword>
<dbReference type="SMART" id="SM00360">
    <property type="entry name" value="RRM"/>
    <property type="match status" value="1"/>
</dbReference>
<evidence type="ECO:0000256" key="1">
    <source>
        <dbReference type="PROSITE-ProRule" id="PRU00176"/>
    </source>
</evidence>
<sequence length="694" mass="77442">MKEQRGTEDPARLAELRRRKAEEQKKIFEGGKPKSNGRIIGGSHRRRQGVVEYKNKANFYISNLPNGCNADGLWRIFGHYRNLMDICVPPKKDMWGNTFGFLRFVDVLDADSLREELVNTKVDGKKITVTLSKYKRKPSNSKKMEEDWAKAKVKALAEKDTTTGQSTNLVQPSATGSGKSYREVTAPLQGLNGPTVRVAGETSASHALKSVSLVGTTHSISILDNLDFYLNTSNGPDECTLRYMGGLNVLLSFPDEEKALEYLGRTVKGWQAIFTSLTIWNGLPVEFERVAWVTISGVPPHLYDAELFDLIGSKFGKVVYRSQASKMHTNLAFDQIAILPSSKSRIECAVKIIHNNHTFSCWVKEHDTPWFPDCMGSDAKAGYPCPRCNRLPKNKEIAKPVEVDMEMPTSEFGEKSDLRWPAYDRDFEASMLERPKGIAPLVVNALYGLSTSVNELQAFMSGRVIMAMEQSFPNSMTNSCGTHEHSHNNVESGINCKEPDGSKDNGRHKLGPEFNSNGPDHLDGYDGPEINSSRPEQTDSDPFDLAPLINKIMTQDKNSMNNSSTTVHSLHPDAPKESRANKKNLLPKSKRRTRLPDLNKAFCDFTYLRLSRRLFSASRRGFNRRGNYSCSVLMNPTPDELSSTSITQSEPHNLQPLDGMVWEFSVESNQSLPSIDSRISDGDGMLAAKERTSG</sequence>
<feature type="region of interest" description="Disordered" evidence="2">
    <location>
        <begin position="673"/>
        <end position="694"/>
    </location>
</feature>
<dbReference type="PROSITE" id="PS50102">
    <property type="entry name" value="RRM"/>
    <property type="match status" value="1"/>
</dbReference>
<dbReference type="InterPro" id="IPR000504">
    <property type="entry name" value="RRM_dom"/>
</dbReference>
<proteinExistence type="predicted"/>
<feature type="compositionally biased region" description="Basic and acidic residues" evidence="2">
    <location>
        <begin position="570"/>
        <end position="580"/>
    </location>
</feature>
<feature type="region of interest" description="Disordered" evidence="2">
    <location>
        <begin position="1"/>
        <end position="41"/>
    </location>
</feature>
<reference evidence="4" key="1">
    <citation type="journal article" date="2023" name="bioRxiv">
        <title>Improved chromosome-level genome assembly for marigold (Tagetes erecta).</title>
        <authorList>
            <person name="Jiang F."/>
            <person name="Yuan L."/>
            <person name="Wang S."/>
            <person name="Wang H."/>
            <person name="Xu D."/>
            <person name="Wang A."/>
            <person name="Fan W."/>
        </authorList>
    </citation>
    <scope>NUCLEOTIDE SEQUENCE</scope>
    <source>
        <strain evidence="4">WSJ</strain>
        <tissue evidence="4">Leaf</tissue>
    </source>
</reference>
<protein>
    <recommendedName>
        <fullName evidence="3">RRM domain-containing protein</fullName>
    </recommendedName>
</protein>
<dbReference type="InterPro" id="IPR012677">
    <property type="entry name" value="Nucleotide-bd_a/b_plait_sf"/>
</dbReference>
<dbReference type="AlphaFoldDB" id="A0AAD8NHU0"/>